<feature type="chain" id="PRO_5035967808" description="UDP-glucuronosyltransferase" evidence="5">
    <location>
        <begin position="21"/>
        <end position="522"/>
    </location>
</feature>
<proteinExistence type="inferred from homology"/>
<keyword evidence="5" id="KW-1133">Transmembrane helix</keyword>
<keyword evidence="5" id="KW-0472">Membrane</keyword>
<accession>A0A8S1AZ27</accession>
<dbReference type="FunFam" id="3.40.50.2000:FF:000050">
    <property type="entry name" value="UDP-glucuronosyltransferase"/>
    <property type="match status" value="1"/>
</dbReference>
<dbReference type="InterPro" id="IPR035595">
    <property type="entry name" value="UDP_glycos_trans_CS"/>
</dbReference>
<evidence type="ECO:0000256" key="5">
    <source>
        <dbReference type="RuleBase" id="RU362059"/>
    </source>
</evidence>
<evidence type="ECO:0000256" key="4">
    <source>
        <dbReference type="RuleBase" id="RU003718"/>
    </source>
</evidence>
<feature type="transmembrane region" description="Helical" evidence="5">
    <location>
        <begin position="485"/>
        <end position="508"/>
    </location>
</feature>
<comment type="similarity">
    <text evidence="1 4">Belongs to the UDP-glycosyltransferase family.</text>
</comment>
<dbReference type="PANTHER" id="PTHR48043">
    <property type="entry name" value="EG:EG0003.4 PROTEIN-RELATED"/>
    <property type="match status" value="1"/>
</dbReference>
<dbReference type="EC" id="2.4.1.17" evidence="5"/>
<feature type="signal peptide" evidence="5">
    <location>
        <begin position="1"/>
        <end position="20"/>
    </location>
</feature>
<evidence type="ECO:0000313" key="6">
    <source>
        <dbReference type="EMBL" id="CAB3254069.1"/>
    </source>
</evidence>
<comment type="subcellular location">
    <subcellularLocation>
        <location evidence="5">Membrane</location>
        <topology evidence="5">Single-pass membrane protein</topology>
    </subcellularLocation>
</comment>
<dbReference type="InterPro" id="IPR050271">
    <property type="entry name" value="UDP-glycosyltransferase"/>
</dbReference>
<organism evidence="6 7">
    <name type="scientific">Arctia plantaginis</name>
    <name type="common">Wood tiger moth</name>
    <name type="synonym">Phalaena plantaginis</name>
    <dbReference type="NCBI Taxonomy" id="874455"/>
    <lineage>
        <taxon>Eukaryota</taxon>
        <taxon>Metazoa</taxon>
        <taxon>Ecdysozoa</taxon>
        <taxon>Arthropoda</taxon>
        <taxon>Hexapoda</taxon>
        <taxon>Insecta</taxon>
        <taxon>Pterygota</taxon>
        <taxon>Neoptera</taxon>
        <taxon>Endopterygota</taxon>
        <taxon>Lepidoptera</taxon>
        <taxon>Glossata</taxon>
        <taxon>Ditrysia</taxon>
        <taxon>Noctuoidea</taxon>
        <taxon>Erebidae</taxon>
        <taxon>Arctiinae</taxon>
        <taxon>Arctia</taxon>
    </lineage>
</organism>
<dbReference type="GO" id="GO:0015020">
    <property type="term" value="F:glucuronosyltransferase activity"/>
    <property type="evidence" value="ECO:0007669"/>
    <property type="project" value="UniProtKB-EC"/>
</dbReference>
<keyword evidence="2 4" id="KW-0328">Glycosyltransferase</keyword>
<dbReference type="OrthoDB" id="5835829at2759"/>
<sequence length="522" mass="59325">MLRAGLLILFCVQLVPQVEPARILGIFPMPSISHQVVFRALMLELAKRGHELVTITPNPALPKNRPPDNITEIDTSEAYQWIGWIFKEFGSVLKRGAIMDMDVALHDDLLAGMLDIVIHEFNLPEVQKLLKDKSQKFDLVFLEAIGNYHLVASHILNAPVILFSSFCGYPEHLEAMGAVSIHPLYYPNFFRQKMRNLSFLEKIRQTYIEYKIYHIERIKRQKENEALRKTFGPDVPSIEEMEKNVQMLFLNSHPIFANNRPVPPSVVYLGALHLQPVKELPQDLKTYLDNSSRGVVYVSLGSNVRPSMMDRDFLDAFLNAFEALPYDILWKFDGEDLPKLSKNVKVQKWFPQRDLLVHPKIKVFVTQGGLQSTDEAIDSAVPLVGIPMMGDQWYNVNKYVELGIGEELDSYTMTADDLVNAVNKVIANESYKKNVERLRDVMRDQKETPLERAVWWTEHVLRHGGAHLRAASAGVTWSEYLMADVIAVVTAAATLALALLVCAFRAIVRATHRSVTVKPKQN</sequence>
<dbReference type="AlphaFoldDB" id="A0A8S1AZ27"/>
<dbReference type="Gene3D" id="3.40.50.2000">
    <property type="entry name" value="Glycogen Phosphorylase B"/>
    <property type="match status" value="2"/>
</dbReference>
<keyword evidence="5" id="KW-0732">Signal</keyword>
<reference evidence="6 7" key="1">
    <citation type="submission" date="2020-04" db="EMBL/GenBank/DDBJ databases">
        <authorList>
            <person name="Wallbank WR R."/>
            <person name="Pardo Diaz C."/>
            <person name="Kozak K."/>
            <person name="Martin S."/>
            <person name="Jiggins C."/>
            <person name="Moest M."/>
            <person name="Warren A I."/>
            <person name="Byers J.R.P. K."/>
            <person name="Montejo-Kovacevich G."/>
            <person name="Yen C E."/>
        </authorList>
    </citation>
    <scope>NUCLEOTIDE SEQUENCE [LARGE SCALE GENOMIC DNA]</scope>
</reference>
<gene>
    <name evidence="6" type="ORF">APLA_LOCUS14420</name>
</gene>
<dbReference type="PROSITE" id="PS00375">
    <property type="entry name" value="UDPGT"/>
    <property type="match status" value="1"/>
</dbReference>
<dbReference type="GO" id="GO:0016020">
    <property type="term" value="C:membrane"/>
    <property type="evidence" value="ECO:0007669"/>
    <property type="project" value="UniProtKB-SubCell"/>
</dbReference>
<comment type="caution">
    <text evidence="6">The sequence shown here is derived from an EMBL/GenBank/DDBJ whole genome shotgun (WGS) entry which is preliminary data.</text>
</comment>
<evidence type="ECO:0000256" key="2">
    <source>
        <dbReference type="ARBA" id="ARBA00022676"/>
    </source>
</evidence>
<dbReference type="PANTHER" id="PTHR48043:SF145">
    <property type="entry name" value="FI06409P-RELATED"/>
    <property type="match status" value="1"/>
</dbReference>
<name>A0A8S1AZ27_ARCPL</name>
<dbReference type="SUPFAM" id="SSF53756">
    <property type="entry name" value="UDP-Glycosyltransferase/glycogen phosphorylase"/>
    <property type="match status" value="1"/>
</dbReference>
<keyword evidence="7" id="KW-1185">Reference proteome</keyword>
<dbReference type="CDD" id="cd03784">
    <property type="entry name" value="GT1_Gtf-like"/>
    <property type="match status" value="1"/>
</dbReference>
<keyword evidence="5" id="KW-0812">Transmembrane</keyword>
<protein>
    <recommendedName>
        <fullName evidence="5">UDP-glucuronosyltransferase</fullName>
        <ecNumber evidence="5">2.4.1.17</ecNumber>
    </recommendedName>
</protein>
<evidence type="ECO:0000256" key="3">
    <source>
        <dbReference type="ARBA" id="ARBA00022679"/>
    </source>
</evidence>
<evidence type="ECO:0000313" key="7">
    <source>
        <dbReference type="Proteomes" id="UP000494106"/>
    </source>
</evidence>
<dbReference type="Pfam" id="PF00201">
    <property type="entry name" value="UDPGT"/>
    <property type="match status" value="1"/>
</dbReference>
<evidence type="ECO:0000256" key="1">
    <source>
        <dbReference type="ARBA" id="ARBA00009995"/>
    </source>
</evidence>
<dbReference type="InterPro" id="IPR002213">
    <property type="entry name" value="UDP_glucos_trans"/>
</dbReference>
<keyword evidence="3 4" id="KW-0808">Transferase</keyword>
<dbReference type="EMBL" id="CADEBC010000561">
    <property type="protein sequence ID" value="CAB3254069.1"/>
    <property type="molecule type" value="Genomic_DNA"/>
</dbReference>
<dbReference type="Proteomes" id="UP000494106">
    <property type="component" value="Unassembled WGS sequence"/>
</dbReference>
<comment type="catalytic activity">
    <reaction evidence="5">
        <text>glucuronate acceptor + UDP-alpha-D-glucuronate = acceptor beta-D-glucuronoside + UDP + H(+)</text>
        <dbReference type="Rhea" id="RHEA:21032"/>
        <dbReference type="ChEBI" id="CHEBI:15378"/>
        <dbReference type="ChEBI" id="CHEBI:58052"/>
        <dbReference type="ChEBI" id="CHEBI:58223"/>
        <dbReference type="ChEBI" id="CHEBI:132367"/>
        <dbReference type="ChEBI" id="CHEBI:132368"/>
        <dbReference type="EC" id="2.4.1.17"/>
    </reaction>
</comment>